<proteinExistence type="inferred from homology"/>
<dbReference type="EMBL" id="CP138593">
    <property type="protein sequence ID" value="WPH04836.1"/>
    <property type="molecule type" value="Genomic_DNA"/>
</dbReference>
<dbReference type="GO" id="GO:0005576">
    <property type="term" value="C:extracellular region"/>
    <property type="evidence" value="ECO:0007669"/>
    <property type="project" value="UniProtKB-SubCell"/>
</dbReference>
<feature type="signal peptide" evidence="4">
    <location>
        <begin position="1"/>
        <end position="19"/>
    </location>
</feature>
<accession>A0AAQ3R7Z6</accession>
<feature type="chain" id="PRO_5042858232" evidence="4">
    <location>
        <begin position="20"/>
        <end position="150"/>
    </location>
</feature>
<dbReference type="InterPro" id="IPR010829">
    <property type="entry name" value="Cerato-platanin"/>
</dbReference>
<name>A0AAQ3R7Z6_9PEZI</name>
<gene>
    <name evidence="5" type="ORF">R9X50_00773300</name>
</gene>
<comment type="subcellular location">
    <subcellularLocation>
        <location evidence="1">Secreted</location>
    </subcellularLocation>
</comment>
<sequence>MRLSTGTLLILSFVSTVLCMAVTYDGGYDSASRPMTAVACGGGIHGLDTRYGWKKQSDIPTFPFIGGGPLIKAWNSPSCGECMAVTFNGTTVHMIVIDHAAPGLDMGKHALDMLTHGEASSLGHVEATVESVPVSNCGIQDPKREIHFTA</sequence>
<reference evidence="5 6" key="1">
    <citation type="submission" date="2023-11" db="EMBL/GenBank/DDBJ databases">
        <title>An acidophilic fungus is an integral part of prey digestion in a carnivorous sundew plant.</title>
        <authorList>
            <person name="Tsai I.J."/>
        </authorList>
    </citation>
    <scope>NUCLEOTIDE SEQUENCE [LARGE SCALE GENOMIC DNA]</scope>
    <source>
        <strain evidence="5">169a</strain>
    </source>
</reference>
<dbReference type="Gene3D" id="2.40.40.10">
    <property type="entry name" value="RlpA-like domain"/>
    <property type="match status" value="1"/>
</dbReference>
<evidence type="ECO:0000313" key="5">
    <source>
        <dbReference type="EMBL" id="WPH04836.1"/>
    </source>
</evidence>
<keyword evidence="4" id="KW-0732">Signal</keyword>
<protein>
    <submittedName>
        <fullName evidence="5">Protein SnodProt1</fullName>
    </submittedName>
</protein>
<evidence type="ECO:0000256" key="1">
    <source>
        <dbReference type="ARBA" id="ARBA00004613"/>
    </source>
</evidence>
<evidence type="ECO:0000256" key="3">
    <source>
        <dbReference type="ARBA" id="ARBA00022525"/>
    </source>
</evidence>
<keyword evidence="3" id="KW-0964">Secreted</keyword>
<dbReference type="CDD" id="cd22778">
    <property type="entry name" value="DPBB_CEPL-like"/>
    <property type="match status" value="1"/>
</dbReference>
<dbReference type="SUPFAM" id="SSF50685">
    <property type="entry name" value="Barwin-like endoglucanases"/>
    <property type="match status" value="1"/>
</dbReference>
<dbReference type="InterPro" id="IPR036908">
    <property type="entry name" value="RlpA-like_sf"/>
</dbReference>
<keyword evidence="6" id="KW-1185">Reference proteome</keyword>
<evidence type="ECO:0000256" key="4">
    <source>
        <dbReference type="SAM" id="SignalP"/>
    </source>
</evidence>
<comment type="similarity">
    <text evidence="2">Belongs to the cerato-platanin family.</text>
</comment>
<evidence type="ECO:0000313" key="6">
    <source>
        <dbReference type="Proteomes" id="UP001303373"/>
    </source>
</evidence>
<dbReference type="Proteomes" id="UP001303373">
    <property type="component" value="Chromosome 14"/>
</dbReference>
<evidence type="ECO:0000256" key="2">
    <source>
        <dbReference type="ARBA" id="ARBA00010421"/>
    </source>
</evidence>
<dbReference type="Pfam" id="PF07249">
    <property type="entry name" value="Cerato-platanin"/>
    <property type="match status" value="1"/>
</dbReference>
<organism evidence="5 6">
    <name type="scientific">Acrodontium crateriforme</name>
    <dbReference type="NCBI Taxonomy" id="150365"/>
    <lineage>
        <taxon>Eukaryota</taxon>
        <taxon>Fungi</taxon>
        <taxon>Dikarya</taxon>
        <taxon>Ascomycota</taxon>
        <taxon>Pezizomycotina</taxon>
        <taxon>Dothideomycetes</taxon>
        <taxon>Dothideomycetidae</taxon>
        <taxon>Mycosphaerellales</taxon>
        <taxon>Teratosphaeriaceae</taxon>
        <taxon>Acrodontium</taxon>
    </lineage>
</organism>
<dbReference type="AlphaFoldDB" id="A0AAQ3R7Z6"/>